<dbReference type="OrthoDB" id="9769590at2"/>
<dbReference type="InterPro" id="IPR007383">
    <property type="entry name" value="DUF445"/>
</dbReference>
<keyword evidence="2" id="KW-0812">Transmembrane</keyword>
<dbReference type="PANTHER" id="PTHR38442">
    <property type="entry name" value="INNER MEMBRANE PROTEIN-RELATED"/>
    <property type="match status" value="1"/>
</dbReference>
<evidence type="ECO:0000313" key="4">
    <source>
        <dbReference type="Proteomes" id="UP000463470"/>
    </source>
</evidence>
<dbReference type="AlphaFoldDB" id="A0A845L0J2"/>
<feature type="transmembrane region" description="Helical" evidence="2">
    <location>
        <begin position="387"/>
        <end position="407"/>
    </location>
</feature>
<protein>
    <submittedName>
        <fullName evidence="3">DUF445 family protein</fullName>
    </submittedName>
</protein>
<accession>A0A845L0J2</accession>
<keyword evidence="2" id="KW-0472">Membrane</keyword>
<keyword evidence="2" id="KW-1133">Transmembrane helix</keyword>
<gene>
    <name evidence="3" type="ORF">GTO91_09650</name>
</gene>
<evidence type="ECO:0000256" key="2">
    <source>
        <dbReference type="SAM" id="Phobius"/>
    </source>
</evidence>
<sequence length="408" mass="46210">MNNRHTATLVLLIALAGFLVSTPFEDTFFGGLVASGCSAALIGGLADWFAVTALFRRPLGIPWRTAIIPRNRERIFEALVSMVKEELLSRETLKEQLNRYDLTEPIFAHLLGEGRKAEQPLGDMLAGMSTLLRDRKVKDVLEEAARSLLSGLPLWPVLADSVEWALDSGKAGRLIDVAVGELETLVRHPLVKGELARLVRETRSAYESGMRRRRFFDDLVIGLAGKTPETQLVDSAAAFLDGFRKTGDPQRLRLEAQIRRWVDELRSDPQRQREVEAWKATLIQRLELGPLLTELLEDQTGRSGDDHPRWLKLLRSRLERLLTELRHDRERRQALDEMLKVHLFRWIDERHEEIGKLVQENLQSISDEKLVELIESKAGNDLQMIRINGAVVGGLAGMLLHLATLWLP</sequence>
<feature type="coiled-coil region" evidence="1">
    <location>
        <begin position="311"/>
        <end position="338"/>
    </location>
</feature>
<evidence type="ECO:0000256" key="1">
    <source>
        <dbReference type="SAM" id="Coils"/>
    </source>
</evidence>
<organism evidence="3 4">
    <name type="scientific">Heliomicrobium undosum</name>
    <dbReference type="NCBI Taxonomy" id="121734"/>
    <lineage>
        <taxon>Bacteria</taxon>
        <taxon>Bacillati</taxon>
        <taxon>Bacillota</taxon>
        <taxon>Clostridia</taxon>
        <taxon>Eubacteriales</taxon>
        <taxon>Heliobacteriaceae</taxon>
        <taxon>Heliomicrobium</taxon>
    </lineage>
</organism>
<keyword evidence="4" id="KW-1185">Reference proteome</keyword>
<dbReference type="EMBL" id="WXEY01000008">
    <property type="protein sequence ID" value="MZP29967.1"/>
    <property type="molecule type" value="Genomic_DNA"/>
</dbReference>
<evidence type="ECO:0000313" key="3">
    <source>
        <dbReference type="EMBL" id="MZP29967.1"/>
    </source>
</evidence>
<name>A0A845L0J2_9FIRM</name>
<keyword evidence="1" id="KW-0175">Coiled coil</keyword>
<dbReference type="RefSeq" id="WP_161258348.1">
    <property type="nucleotide sequence ID" value="NZ_WXEY01000008.1"/>
</dbReference>
<dbReference type="GO" id="GO:0005886">
    <property type="term" value="C:plasma membrane"/>
    <property type="evidence" value="ECO:0007669"/>
    <property type="project" value="TreeGrafter"/>
</dbReference>
<reference evidence="3 4" key="1">
    <citation type="submission" date="2020-01" db="EMBL/GenBank/DDBJ databases">
        <title>Whole-genome sequence of Heliobacterium undosum DSM 13378.</title>
        <authorList>
            <person name="Kyndt J.A."/>
            <person name="Meyer T.E."/>
        </authorList>
    </citation>
    <scope>NUCLEOTIDE SEQUENCE [LARGE SCALE GENOMIC DNA]</scope>
    <source>
        <strain evidence="3 4">DSM 13378</strain>
    </source>
</reference>
<dbReference type="PANTHER" id="PTHR38442:SF1">
    <property type="entry name" value="INNER MEMBRANE PROTEIN"/>
    <property type="match status" value="1"/>
</dbReference>
<dbReference type="Proteomes" id="UP000463470">
    <property type="component" value="Unassembled WGS sequence"/>
</dbReference>
<comment type="caution">
    <text evidence="3">The sequence shown here is derived from an EMBL/GenBank/DDBJ whole genome shotgun (WGS) entry which is preliminary data.</text>
</comment>
<dbReference type="Pfam" id="PF04286">
    <property type="entry name" value="DUF445"/>
    <property type="match status" value="1"/>
</dbReference>
<feature type="transmembrane region" description="Helical" evidence="2">
    <location>
        <begin position="31"/>
        <end position="55"/>
    </location>
</feature>
<proteinExistence type="predicted"/>